<organism evidence="1 2">
    <name type="scientific">Geodermatophilus normandii</name>
    <dbReference type="NCBI Taxonomy" id="1137989"/>
    <lineage>
        <taxon>Bacteria</taxon>
        <taxon>Bacillati</taxon>
        <taxon>Actinomycetota</taxon>
        <taxon>Actinomycetes</taxon>
        <taxon>Geodermatophilales</taxon>
        <taxon>Geodermatophilaceae</taxon>
        <taxon>Geodermatophilus</taxon>
    </lineage>
</organism>
<evidence type="ECO:0000313" key="1">
    <source>
        <dbReference type="EMBL" id="NEM06185.1"/>
    </source>
</evidence>
<accession>A0A6P0GFX0</accession>
<dbReference type="RefSeq" id="WP_163476354.1">
    <property type="nucleotide sequence ID" value="NZ_JAAGWE010000014.1"/>
</dbReference>
<gene>
    <name evidence="1" type="ORF">GCU54_09175</name>
</gene>
<comment type="caution">
    <text evidence="1">The sequence shown here is derived from an EMBL/GenBank/DDBJ whole genome shotgun (WGS) entry which is preliminary data.</text>
</comment>
<name>A0A6P0GFX0_9ACTN</name>
<reference evidence="1 2" key="1">
    <citation type="submission" date="2019-12" db="EMBL/GenBank/DDBJ databases">
        <title>WGS of CPCC 203550 I12A-02606.</title>
        <authorList>
            <person name="Jiang Z."/>
        </authorList>
    </citation>
    <scope>NUCLEOTIDE SEQUENCE [LARGE SCALE GENOMIC DNA]</scope>
    <source>
        <strain evidence="1 2">I12A-02606</strain>
    </source>
</reference>
<dbReference type="AlphaFoldDB" id="A0A6P0GFX0"/>
<protein>
    <submittedName>
        <fullName evidence="1">Uncharacterized protein</fullName>
    </submittedName>
</protein>
<dbReference type="EMBL" id="JAAGWE010000014">
    <property type="protein sequence ID" value="NEM06185.1"/>
    <property type="molecule type" value="Genomic_DNA"/>
</dbReference>
<proteinExistence type="predicted"/>
<dbReference type="Proteomes" id="UP000471126">
    <property type="component" value="Unassembled WGS sequence"/>
</dbReference>
<evidence type="ECO:0000313" key="2">
    <source>
        <dbReference type="Proteomes" id="UP000471126"/>
    </source>
</evidence>
<sequence>MYYPDDVQNLEALSVLLHRWAARSPLAVPSGSRLAATRGRPRRLAR</sequence>